<feature type="domain" description="Ig-like" evidence="12">
    <location>
        <begin position="767"/>
        <end position="856"/>
    </location>
</feature>
<evidence type="ECO:0000313" key="13">
    <source>
        <dbReference type="EMBL" id="VDH96907.1"/>
    </source>
</evidence>
<reference evidence="13" key="1">
    <citation type="submission" date="2018-11" db="EMBL/GenBank/DDBJ databases">
        <authorList>
            <person name="Alioto T."/>
            <person name="Alioto T."/>
        </authorList>
    </citation>
    <scope>NUCLEOTIDE SEQUENCE</scope>
</reference>
<feature type="transmembrane region" description="Helical" evidence="10">
    <location>
        <begin position="653"/>
        <end position="673"/>
    </location>
</feature>
<dbReference type="SUPFAM" id="SSF48726">
    <property type="entry name" value="Immunoglobulin"/>
    <property type="match status" value="1"/>
</dbReference>
<dbReference type="InterPro" id="IPR003392">
    <property type="entry name" value="PTHD_SSD"/>
</dbReference>
<keyword evidence="6 10" id="KW-0472">Membrane</keyword>
<feature type="transmembrane region" description="Helical" evidence="10">
    <location>
        <begin position="1268"/>
        <end position="1289"/>
    </location>
</feature>
<keyword evidence="14" id="KW-1185">Reference proteome</keyword>
<keyword evidence="4" id="KW-0677">Repeat</keyword>
<feature type="domain" description="SSD" evidence="11">
    <location>
        <begin position="415"/>
        <end position="520"/>
    </location>
</feature>
<dbReference type="InterPro" id="IPR036179">
    <property type="entry name" value="Ig-like_dom_sf"/>
</dbReference>
<name>A0A8B6BW69_MYTGA</name>
<dbReference type="InterPro" id="IPR003599">
    <property type="entry name" value="Ig_sub"/>
</dbReference>
<dbReference type="InterPro" id="IPR000731">
    <property type="entry name" value="SSD"/>
</dbReference>
<evidence type="ECO:0000313" key="14">
    <source>
        <dbReference type="Proteomes" id="UP000596742"/>
    </source>
</evidence>
<evidence type="ECO:0000256" key="2">
    <source>
        <dbReference type="ARBA" id="ARBA00022692"/>
    </source>
</evidence>
<gene>
    <name evidence="13" type="ORF">MGAL_10B084720</name>
</gene>
<evidence type="ECO:0000259" key="12">
    <source>
        <dbReference type="PROSITE" id="PS50835"/>
    </source>
</evidence>
<comment type="subcellular location">
    <subcellularLocation>
        <location evidence="1">Membrane</location>
        <topology evidence="1">Single-pass membrane protein</topology>
    </subcellularLocation>
</comment>
<feature type="transmembrane region" description="Helical" evidence="10">
    <location>
        <begin position="1196"/>
        <end position="1218"/>
    </location>
</feature>
<feature type="transmembrane region" description="Helical" evidence="10">
    <location>
        <begin position="495"/>
        <end position="521"/>
    </location>
</feature>
<evidence type="ECO:0000256" key="8">
    <source>
        <dbReference type="ARBA" id="ARBA00023319"/>
    </source>
</evidence>
<dbReference type="GO" id="GO:0016020">
    <property type="term" value="C:membrane"/>
    <property type="evidence" value="ECO:0007669"/>
    <property type="project" value="UniProtKB-SubCell"/>
</dbReference>
<evidence type="ECO:0000256" key="6">
    <source>
        <dbReference type="ARBA" id="ARBA00023136"/>
    </source>
</evidence>
<dbReference type="InterPro" id="IPR007110">
    <property type="entry name" value="Ig-like_dom"/>
</dbReference>
<dbReference type="InterPro" id="IPR013098">
    <property type="entry name" value="Ig_I-set"/>
</dbReference>
<feature type="transmembrane region" description="Helical" evidence="10">
    <location>
        <begin position="363"/>
        <end position="384"/>
    </location>
</feature>
<dbReference type="EMBL" id="UYJE01000844">
    <property type="protein sequence ID" value="VDH96907.1"/>
    <property type="molecule type" value="Genomic_DNA"/>
</dbReference>
<dbReference type="SMART" id="SM00409">
    <property type="entry name" value="IG"/>
    <property type="match status" value="1"/>
</dbReference>
<protein>
    <submittedName>
        <fullName evidence="13">Uncharacterized protein</fullName>
    </submittedName>
</protein>
<proteinExistence type="predicted"/>
<feature type="transmembrane region" description="Helical" evidence="10">
    <location>
        <begin position="417"/>
        <end position="443"/>
    </location>
</feature>
<dbReference type="SUPFAM" id="SSF82866">
    <property type="entry name" value="Multidrug efflux transporter AcrB transmembrane domain"/>
    <property type="match status" value="2"/>
</dbReference>
<feature type="transmembrane region" description="Helical" evidence="10">
    <location>
        <begin position="1095"/>
        <end position="1113"/>
    </location>
</feature>
<feature type="transmembrane region" description="Helical" evidence="10">
    <location>
        <begin position="1153"/>
        <end position="1175"/>
    </location>
</feature>
<evidence type="ECO:0000256" key="7">
    <source>
        <dbReference type="ARBA" id="ARBA00023157"/>
    </source>
</evidence>
<dbReference type="PROSITE" id="PS50835">
    <property type="entry name" value="IG_LIKE"/>
    <property type="match status" value="1"/>
</dbReference>
<feature type="transmembrane region" description="Helical" evidence="10">
    <location>
        <begin position="1230"/>
        <end position="1256"/>
    </location>
</feature>
<dbReference type="FunFam" id="2.60.40.10:FF:000008">
    <property type="entry name" value="roundabout homolog 2 isoform X2"/>
    <property type="match status" value="1"/>
</dbReference>
<dbReference type="InterPro" id="IPR003598">
    <property type="entry name" value="Ig_sub2"/>
</dbReference>
<feature type="region of interest" description="Disordered" evidence="9">
    <location>
        <begin position="749"/>
        <end position="769"/>
    </location>
</feature>
<feature type="transmembrane region" description="Helical" evidence="10">
    <location>
        <begin position="463"/>
        <end position="483"/>
    </location>
</feature>
<organism evidence="13 14">
    <name type="scientific">Mytilus galloprovincialis</name>
    <name type="common">Mediterranean mussel</name>
    <dbReference type="NCBI Taxonomy" id="29158"/>
    <lineage>
        <taxon>Eukaryota</taxon>
        <taxon>Metazoa</taxon>
        <taxon>Spiralia</taxon>
        <taxon>Lophotrochozoa</taxon>
        <taxon>Mollusca</taxon>
        <taxon>Bivalvia</taxon>
        <taxon>Autobranchia</taxon>
        <taxon>Pteriomorphia</taxon>
        <taxon>Mytilida</taxon>
        <taxon>Mytiloidea</taxon>
        <taxon>Mytilidae</taxon>
        <taxon>Mytilinae</taxon>
        <taxon>Mytilus</taxon>
    </lineage>
</organism>
<evidence type="ECO:0000256" key="10">
    <source>
        <dbReference type="SAM" id="Phobius"/>
    </source>
</evidence>
<evidence type="ECO:0000256" key="3">
    <source>
        <dbReference type="ARBA" id="ARBA00022729"/>
    </source>
</evidence>
<feature type="transmembrane region" description="Helical" evidence="10">
    <location>
        <begin position="391"/>
        <end position="411"/>
    </location>
</feature>
<keyword evidence="7" id="KW-1015">Disulfide bond</keyword>
<feature type="transmembrane region" description="Helical" evidence="10">
    <location>
        <begin position="1120"/>
        <end position="1141"/>
    </location>
</feature>
<dbReference type="InterPro" id="IPR042480">
    <property type="entry name" value="DISP3"/>
</dbReference>
<keyword evidence="8" id="KW-0393">Immunoglobulin domain</keyword>
<evidence type="ECO:0000256" key="5">
    <source>
        <dbReference type="ARBA" id="ARBA00022989"/>
    </source>
</evidence>
<evidence type="ECO:0000256" key="4">
    <source>
        <dbReference type="ARBA" id="ARBA00022737"/>
    </source>
</evidence>
<accession>A0A8B6BW69</accession>
<dbReference type="PROSITE" id="PS50156">
    <property type="entry name" value="SSD"/>
    <property type="match status" value="1"/>
</dbReference>
<evidence type="ECO:0000259" key="11">
    <source>
        <dbReference type="PROSITE" id="PS50156"/>
    </source>
</evidence>
<dbReference type="GO" id="GO:0007399">
    <property type="term" value="P:nervous system development"/>
    <property type="evidence" value="ECO:0007669"/>
    <property type="project" value="UniProtKB-ARBA"/>
</dbReference>
<dbReference type="OrthoDB" id="429851at2759"/>
<keyword evidence="2 10" id="KW-0812">Transmembrane</keyword>
<dbReference type="Gene3D" id="2.60.40.10">
    <property type="entry name" value="Immunoglobulins"/>
    <property type="match status" value="1"/>
</dbReference>
<dbReference type="PANTHER" id="PTHR46687:SF1">
    <property type="entry name" value="PROTEIN DISPATCHED HOMOLOG 3"/>
    <property type="match status" value="1"/>
</dbReference>
<dbReference type="Pfam" id="PF07679">
    <property type="entry name" value="I-set"/>
    <property type="match status" value="1"/>
</dbReference>
<keyword evidence="5 10" id="KW-1133">Transmembrane helix</keyword>
<dbReference type="PANTHER" id="PTHR46687">
    <property type="entry name" value="PROTEIN DISPATCHED HOMOLOG 3"/>
    <property type="match status" value="1"/>
</dbReference>
<dbReference type="GO" id="GO:0005737">
    <property type="term" value="C:cytoplasm"/>
    <property type="evidence" value="ECO:0007669"/>
    <property type="project" value="TreeGrafter"/>
</dbReference>
<dbReference type="Proteomes" id="UP000596742">
    <property type="component" value="Unassembled WGS sequence"/>
</dbReference>
<evidence type="ECO:0000256" key="9">
    <source>
        <dbReference type="SAM" id="MobiDB-lite"/>
    </source>
</evidence>
<evidence type="ECO:0000256" key="1">
    <source>
        <dbReference type="ARBA" id="ARBA00004167"/>
    </source>
</evidence>
<dbReference type="SMART" id="SM00408">
    <property type="entry name" value="IGc2"/>
    <property type="match status" value="1"/>
</dbReference>
<dbReference type="Gene3D" id="1.20.1640.10">
    <property type="entry name" value="Multidrug efflux transporter AcrB transmembrane domain"/>
    <property type="match status" value="2"/>
</dbReference>
<keyword evidence="3" id="KW-0732">Signal</keyword>
<comment type="caution">
    <text evidence="13">The sequence shown here is derived from an EMBL/GenBank/DDBJ whole genome shotgun (WGS) entry which is preliminary data.</text>
</comment>
<dbReference type="InterPro" id="IPR013783">
    <property type="entry name" value="Ig-like_fold"/>
</dbReference>
<dbReference type="Pfam" id="PF02460">
    <property type="entry name" value="Patched"/>
    <property type="match status" value="1"/>
</dbReference>
<sequence length="1307" mass="146518">MPSNHRYSSVPLDDQFDEEFIDQERQLHQNDEQENHETQNENDSTVRYCCKIPNLKTCRCNYCSKCSKTSKIIIAIVILVVFNGFCIGLGCLSVFVLKPGPVLDKSYHAFSIPNHVASMNYDSFKLAAKNSVMGSSFYSSMERAILNLKRPKRDATSNLKRQKRDIYNYNLQWKIQWKMQVVFLAEGDDEKNIFTKERLEFIHGIEQRIMNHTKFKEFCFKNHLITDPALKGIHDCAPLNSLMQYFYPTIDGSNNTHFDGLGSELADIESTIRFAMSTSDHFYYFVDQNINKTHRKSRLLRTEVLFGSPIKGYNSPYERKDEQSDKFKDFVLSYVEMLSKASNEKVTILYGGNEIFDYEVNSVFWNDVKLASFSLAAIFIFMLILTSFSVWLTFFGLCSILLCFPLAVFFYHTVFSVAAFGILNGVAAFVIIGIGVDDVFVFINIYRQATNMKTPEARIKHTLITAGKATFFTSFTTAAAFAANTASSIPAVHQFGLFMSLIVSCCWVTVLVVMPPALYIWGVGIQRWEEHILSKICTKCKFKVRSLPNDIVDFVGGKTSGGELQVGRNLPTAEEEEEDDVQLLSLDDPMEYYIERYGADDDDEVLLIPDNTPRHQGAPTNSANLVKESSLIQLLQIALYQYVALPVIKFRRFFIGFSVLIMIASIVLITRLHPSTKPPQIFREDTNLQMLLDLKSSMGVIDEISCSQCSAINDVHKHNKYKPTTNNGHLPNPKDDHQHVVPKATTLRPNHVNPMATTPRPMSYKPPEFDMRPSNQSVLAGRNMYFYCSVKGYPAPSLSWEKDGQRITRGEVKQRHIILKEEGILKLDGVQKTDQGIYTCIASNERGVIRASASLTVNGSSTAMIFPATKLPPPIAKTSVATPKSVPENFDMCKKADCTKTKDRPMLETGATVYVVFGISGLDQSGIEPGHVMQKDKGEVIFDPNFKKNFNFSSSYQKGISTLCNICKQVSSMPNLVRNGSAQCFPDYMAMQYILNRIPACHDLPKPVTVYGRQAQAHVVGGFQNNSLLWWAFAFESTTSKDQSYFEAYKEYLKWEELMKKIKQDYESTQFVQNVFQTSQFWPQVMMEVVAVNSAIYSLVFSMVICLVAVAIFTSHVTLLLIVFITILEMICLVAGIFYLAGWEMGGVEAISLSILVGSSVDYCVHLVEGFLLAGKAIPDNLKNDHAGSRQWRTKAAISHIGVSIFSSAMTTIIAAIPLTQTTILPFSKFGQILAINSSVSIVYCLTICAAFLAFMGPSKFVCKWKSTLKMTIGTCVVIGLSALGLFIISKCGIFIPGPNGGALFPE</sequence>
<feature type="transmembrane region" description="Helical" evidence="10">
    <location>
        <begin position="72"/>
        <end position="97"/>
    </location>
</feature>